<dbReference type="PROSITE" id="PS51257">
    <property type="entry name" value="PROKAR_LIPOPROTEIN"/>
    <property type="match status" value="1"/>
</dbReference>
<dbReference type="PATRIC" id="fig|1300345.3.peg.1617"/>
<feature type="signal peptide" evidence="1">
    <location>
        <begin position="1"/>
        <end position="21"/>
    </location>
</feature>
<evidence type="ECO:0000313" key="2">
    <source>
        <dbReference type="EMBL" id="KGQ19426.1"/>
    </source>
</evidence>
<name>A0A0A2WGW0_9GAMM</name>
<reference evidence="2 3" key="1">
    <citation type="submission" date="2014-09" db="EMBL/GenBank/DDBJ databases">
        <title>Genome sequences of Lysobacter dokdonensis DS-58.</title>
        <authorList>
            <person name="Kim J.F."/>
            <person name="Kwak M.-J."/>
        </authorList>
    </citation>
    <scope>NUCLEOTIDE SEQUENCE [LARGE SCALE GENOMIC DNA]</scope>
    <source>
        <strain evidence="2 3">DS-58</strain>
    </source>
</reference>
<organism evidence="2 3">
    <name type="scientific">Lysobacter dokdonensis DS-58</name>
    <dbReference type="NCBI Taxonomy" id="1300345"/>
    <lineage>
        <taxon>Bacteria</taxon>
        <taxon>Pseudomonadati</taxon>
        <taxon>Pseudomonadota</taxon>
        <taxon>Gammaproteobacteria</taxon>
        <taxon>Lysobacterales</taxon>
        <taxon>Lysobacteraceae</taxon>
        <taxon>Noviluteimonas</taxon>
    </lineage>
</organism>
<dbReference type="EMBL" id="JRKJ01000008">
    <property type="protein sequence ID" value="KGQ19426.1"/>
    <property type="molecule type" value="Genomic_DNA"/>
</dbReference>
<dbReference type="STRING" id="1300345.LF41_3079"/>
<dbReference type="RefSeq" id="WP_036168451.1">
    <property type="nucleotide sequence ID" value="NZ_JRKJ01000008.1"/>
</dbReference>
<gene>
    <name evidence="2" type="ORF">LF41_3079</name>
</gene>
<keyword evidence="1" id="KW-0732">Signal</keyword>
<proteinExistence type="predicted"/>
<dbReference type="AlphaFoldDB" id="A0A0A2WGW0"/>
<accession>A0A0A2WGW0</accession>
<evidence type="ECO:0000256" key="1">
    <source>
        <dbReference type="SAM" id="SignalP"/>
    </source>
</evidence>
<keyword evidence="3" id="KW-1185">Reference proteome</keyword>
<evidence type="ECO:0000313" key="3">
    <source>
        <dbReference type="Proteomes" id="UP000030518"/>
    </source>
</evidence>
<protein>
    <submittedName>
        <fullName evidence="2">Uncharacterized protein</fullName>
    </submittedName>
</protein>
<dbReference type="Proteomes" id="UP000030518">
    <property type="component" value="Unassembled WGS sequence"/>
</dbReference>
<comment type="caution">
    <text evidence="2">The sequence shown here is derived from an EMBL/GenBank/DDBJ whole genome shotgun (WGS) entry which is preliminary data.</text>
</comment>
<sequence length="141" mass="15542">MRTSHVLFSIVLALACGGAIAQSAAQAPADTAAKRPGDTAKSWQIAFDRTAKSDGQIRFLVWQNDQDAPTEIAIPVELGQTENSLALETRQQFREILGVKDFETNNKKNVVFVRAKHGERRFTVQVAANTAENVQIDLYAR</sequence>
<feature type="chain" id="PRO_5001996680" evidence="1">
    <location>
        <begin position="22"/>
        <end position="141"/>
    </location>
</feature>